<evidence type="ECO:0000313" key="4">
    <source>
        <dbReference type="Proteomes" id="UP000305067"/>
    </source>
</evidence>
<dbReference type="Pfam" id="PF00787">
    <property type="entry name" value="PX"/>
    <property type="match status" value="1"/>
</dbReference>
<feature type="domain" description="PX" evidence="2">
    <location>
        <begin position="184"/>
        <end position="363"/>
    </location>
</feature>
<feature type="region of interest" description="Disordered" evidence="1">
    <location>
        <begin position="260"/>
        <end position="292"/>
    </location>
</feature>
<organism evidence="3 4">
    <name type="scientific">Pterulicium gracile</name>
    <dbReference type="NCBI Taxonomy" id="1884261"/>
    <lineage>
        <taxon>Eukaryota</taxon>
        <taxon>Fungi</taxon>
        <taxon>Dikarya</taxon>
        <taxon>Basidiomycota</taxon>
        <taxon>Agaricomycotina</taxon>
        <taxon>Agaricomycetes</taxon>
        <taxon>Agaricomycetidae</taxon>
        <taxon>Agaricales</taxon>
        <taxon>Pleurotineae</taxon>
        <taxon>Pterulaceae</taxon>
        <taxon>Pterulicium</taxon>
    </lineage>
</organism>
<dbReference type="OrthoDB" id="2117459at2759"/>
<evidence type="ECO:0000313" key="3">
    <source>
        <dbReference type="EMBL" id="TFL00459.1"/>
    </source>
</evidence>
<dbReference type="Pfam" id="PF12825">
    <property type="entry name" value="DUF3818"/>
    <property type="match status" value="1"/>
</dbReference>
<accession>A0A5C3QJP5</accession>
<keyword evidence="4" id="KW-1185">Reference proteome</keyword>
<dbReference type="Proteomes" id="UP000305067">
    <property type="component" value="Unassembled WGS sequence"/>
</dbReference>
<dbReference type="PANTHER" id="PTHR47185:SF1">
    <property type="entry name" value="PX DOMAIN-CONTAINING PROTEIN YPR097W"/>
    <property type="match status" value="1"/>
</dbReference>
<dbReference type="InterPro" id="IPR047168">
    <property type="entry name" value="LEC1-like"/>
</dbReference>
<feature type="compositionally biased region" description="Polar residues" evidence="1">
    <location>
        <begin position="912"/>
        <end position="934"/>
    </location>
</feature>
<feature type="compositionally biased region" description="Low complexity" evidence="1">
    <location>
        <begin position="942"/>
        <end position="960"/>
    </location>
</feature>
<dbReference type="Pfam" id="PF12828">
    <property type="entry name" value="PXB"/>
    <property type="match status" value="1"/>
</dbReference>
<dbReference type="PROSITE" id="PS50195">
    <property type="entry name" value="PX"/>
    <property type="match status" value="1"/>
</dbReference>
<feature type="compositionally biased region" description="Acidic residues" evidence="1">
    <location>
        <begin position="850"/>
        <end position="861"/>
    </location>
</feature>
<dbReference type="InterPro" id="IPR001683">
    <property type="entry name" value="PX_dom"/>
</dbReference>
<feature type="compositionally biased region" description="Pro residues" evidence="1">
    <location>
        <begin position="961"/>
        <end position="973"/>
    </location>
</feature>
<dbReference type="EMBL" id="ML178828">
    <property type="protein sequence ID" value="TFL00459.1"/>
    <property type="molecule type" value="Genomic_DNA"/>
</dbReference>
<protein>
    <recommendedName>
        <fullName evidence="2">PX domain-containing protein</fullName>
    </recommendedName>
</protein>
<proteinExistence type="predicted"/>
<reference evidence="3 4" key="1">
    <citation type="journal article" date="2019" name="Nat. Ecol. Evol.">
        <title>Megaphylogeny resolves global patterns of mushroom evolution.</title>
        <authorList>
            <person name="Varga T."/>
            <person name="Krizsan K."/>
            <person name="Foldi C."/>
            <person name="Dima B."/>
            <person name="Sanchez-Garcia M."/>
            <person name="Sanchez-Ramirez S."/>
            <person name="Szollosi G.J."/>
            <person name="Szarkandi J.G."/>
            <person name="Papp V."/>
            <person name="Albert L."/>
            <person name="Andreopoulos W."/>
            <person name="Angelini C."/>
            <person name="Antonin V."/>
            <person name="Barry K.W."/>
            <person name="Bougher N.L."/>
            <person name="Buchanan P."/>
            <person name="Buyck B."/>
            <person name="Bense V."/>
            <person name="Catcheside P."/>
            <person name="Chovatia M."/>
            <person name="Cooper J."/>
            <person name="Damon W."/>
            <person name="Desjardin D."/>
            <person name="Finy P."/>
            <person name="Geml J."/>
            <person name="Haridas S."/>
            <person name="Hughes K."/>
            <person name="Justo A."/>
            <person name="Karasinski D."/>
            <person name="Kautmanova I."/>
            <person name="Kiss B."/>
            <person name="Kocsube S."/>
            <person name="Kotiranta H."/>
            <person name="LaButti K.M."/>
            <person name="Lechner B.E."/>
            <person name="Liimatainen K."/>
            <person name="Lipzen A."/>
            <person name="Lukacs Z."/>
            <person name="Mihaltcheva S."/>
            <person name="Morgado L.N."/>
            <person name="Niskanen T."/>
            <person name="Noordeloos M.E."/>
            <person name="Ohm R.A."/>
            <person name="Ortiz-Santana B."/>
            <person name="Ovrebo C."/>
            <person name="Racz N."/>
            <person name="Riley R."/>
            <person name="Savchenko A."/>
            <person name="Shiryaev A."/>
            <person name="Soop K."/>
            <person name="Spirin V."/>
            <person name="Szebenyi C."/>
            <person name="Tomsovsky M."/>
            <person name="Tulloss R.E."/>
            <person name="Uehling J."/>
            <person name="Grigoriev I.V."/>
            <person name="Vagvolgyi C."/>
            <person name="Papp T."/>
            <person name="Martin F.M."/>
            <person name="Miettinen O."/>
            <person name="Hibbett D.S."/>
            <person name="Nagy L.G."/>
        </authorList>
    </citation>
    <scope>NUCLEOTIDE SEQUENCE [LARGE SCALE GENOMIC DNA]</scope>
    <source>
        <strain evidence="3 4">CBS 309.79</strain>
    </source>
</reference>
<dbReference type="Gene3D" id="3.30.1520.10">
    <property type="entry name" value="Phox-like domain"/>
    <property type="match status" value="1"/>
</dbReference>
<feature type="compositionally biased region" description="Polar residues" evidence="1">
    <location>
        <begin position="1"/>
        <end position="13"/>
    </location>
</feature>
<dbReference type="GO" id="GO:0035091">
    <property type="term" value="F:phosphatidylinositol binding"/>
    <property type="evidence" value="ECO:0007669"/>
    <property type="project" value="InterPro"/>
</dbReference>
<dbReference type="SUPFAM" id="SSF64268">
    <property type="entry name" value="PX domain"/>
    <property type="match status" value="1"/>
</dbReference>
<feature type="compositionally biased region" description="Low complexity" evidence="1">
    <location>
        <begin position="23"/>
        <end position="38"/>
    </location>
</feature>
<feature type="compositionally biased region" description="Low complexity" evidence="1">
    <location>
        <begin position="862"/>
        <end position="876"/>
    </location>
</feature>
<dbReference type="InterPro" id="IPR024554">
    <property type="entry name" value="LEC1-like_C"/>
</dbReference>
<feature type="compositionally biased region" description="Acidic residues" evidence="1">
    <location>
        <begin position="877"/>
        <end position="887"/>
    </location>
</feature>
<dbReference type="InterPro" id="IPR024555">
    <property type="entry name" value="PX-associated"/>
</dbReference>
<feature type="compositionally biased region" description="Low complexity" evidence="1">
    <location>
        <begin position="277"/>
        <end position="290"/>
    </location>
</feature>
<sequence length="1068" mass="118927">MSLPSPSNQSTPTIPHRDPPIIQSSSDQQQVSTSTSDQQLTPIQAHYLKKYLIQQAIQSELELLTSHNATLAHLGPPFHSPPKDAPRFDLPFIRYFFRQFLITFPFMATAPKDFYSGKLQPFFDSVLSRNLGPTSVFDDTLSHDNALRKKFLSKLQRHLSLLLSASTKLQDPEEVVRLSQTDLERLEKISMRRNARYAKQDRFQVNIISVRSVVSKGRVRSRVHEEFIVRTSRPGFPDIHVSRRYGDFKTLADELHKMYPTEMIPSPPPKDRSTVISSAQPQTPQSPSFSGAQNQALFSDVTSISSTDSLNSVSSNQTARIGLSREKNRLTLRAYLHSLFSSSSLIASSPVVRSFITADPIQLNAQEVEDAKRREEADNVREQGRKTFAKEIALRVDGLRAAIKGVKSDMMSEDGLARVFAAIKVTPDARSLPPDHQAVLEWGRISFASTLFQQFIASDRASENLANLKRVHGLMPYFMLRTALKISNPVSMIRSVLDLFMAQPFGGRSLLQRMFSSSINEEVRGIEEDIESVKDKIDDPMICEKVRQFVYAPKEIQEMFKMDSAAEKQNLITVILRSGDEPSLSRTQMHRVARAHRAHAAYQAQKASADDSDDDDGPQDEDAWLYEDIKVLAFLYSRLRDKEMVLAIIFEGNTSELLKDIITIFYSPLAQVYKAANIAESIGDLQTFANDLIKTVESVDELSQRDPGSTVQAFINLVQRHEQAAYSFVHNVHAKGEDLFGSLLQWIQLFIDTIREGVNSEPLSLDFLLPQSSTERKLLLEEVDKVTKYHYQLKLMYEDKIRKRFNRADIDSALGGGADADDEAAQLLVTGLVGDVGFGELVRSDVNDVAAEESDDSEDYTSSEYESATEGSLTSDSETEESSEDEPTPSSNLKVSPRVPVSSGLSPRHARPQQQVRTSNMDSIRDQSSSPNTEGSSRKRGGLSLKRSLGFLKSSSSPSQASPPPVPPVPTMVPPITIDKDLPPPPSSPSGEGSSQPPPPSSSTSTPPPAPAPKKTRKRKHAKAPKQPELEHIPKLVPVFVEMMRPHLRPRRNEAMEASLSRAASRPA</sequence>
<evidence type="ECO:0000259" key="2">
    <source>
        <dbReference type="PROSITE" id="PS50195"/>
    </source>
</evidence>
<feature type="region of interest" description="Disordered" evidence="1">
    <location>
        <begin position="1049"/>
        <end position="1068"/>
    </location>
</feature>
<dbReference type="AlphaFoldDB" id="A0A5C3QJP5"/>
<feature type="compositionally biased region" description="Pro residues" evidence="1">
    <location>
        <begin position="996"/>
        <end position="1012"/>
    </location>
</feature>
<dbReference type="STRING" id="1884261.A0A5C3QJP5"/>
<feature type="compositionally biased region" description="Basic residues" evidence="1">
    <location>
        <begin position="1014"/>
        <end position="1024"/>
    </location>
</feature>
<evidence type="ECO:0000256" key="1">
    <source>
        <dbReference type="SAM" id="MobiDB-lite"/>
    </source>
</evidence>
<feature type="region of interest" description="Disordered" evidence="1">
    <location>
        <begin position="847"/>
        <end position="1036"/>
    </location>
</feature>
<feature type="region of interest" description="Disordered" evidence="1">
    <location>
        <begin position="1"/>
        <end position="38"/>
    </location>
</feature>
<dbReference type="SMART" id="SM00312">
    <property type="entry name" value="PX"/>
    <property type="match status" value="1"/>
</dbReference>
<name>A0A5C3QJP5_9AGAR</name>
<dbReference type="PANTHER" id="PTHR47185">
    <property type="entry name" value="PX DOMAIN-CONTAINING PROTEIN YPR097W"/>
    <property type="match status" value="1"/>
</dbReference>
<dbReference type="InterPro" id="IPR036871">
    <property type="entry name" value="PX_dom_sf"/>
</dbReference>
<gene>
    <name evidence="3" type="ORF">BDV98DRAFT_569034</name>
</gene>